<dbReference type="STRING" id="1792290.MSP8886_02636"/>
<evidence type="ECO:0000313" key="3">
    <source>
        <dbReference type="Proteomes" id="UP000092544"/>
    </source>
</evidence>
<keyword evidence="3" id="KW-1185">Reference proteome</keyword>
<dbReference type="Gene3D" id="1.20.120.1600">
    <property type="match status" value="1"/>
</dbReference>
<dbReference type="PANTHER" id="PTHR43316">
    <property type="entry name" value="HYDROLASE, HALOACID DELAHOGENASE-RELATED"/>
    <property type="match status" value="1"/>
</dbReference>
<dbReference type="SFLD" id="SFLDS00003">
    <property type="entry name" value="Haloacid_Dehalogenase"/>
    <property type="match status" value="1"/>
</dbReference>
<dbReference type="InterPro" id="IPR006439">
    <property type="entry name" value="HAD-SF_hydro_IA"/>
</dbReference>
<keyword evidence="1 2" id="KW-0378">Hydrolase</keyword>
<protein>
    <submittedName>
        <fullName evidence="2">Flavin mononucleotide phosphatase YigB</fullName>
        <ecNumber evidence="2">3.1.3.-</ecNumber>
    </submittedName>
</protein>
<gene>
    <name evidence="2" type="primary">yigB</name>
    <name evidence="2" type="ORF">MSP8886_02636</name>
</gene>
<accession>A0A1A8TJJ5</accession>
<dbReference type="RefSeq" id="WP_067017106.1">
    <property type="nucleotide sequence ID" value="NZ_FLOB01000005.1"/>
</dbReference>
<dbReference type="PANTHER" id="PTHR43316:SF8">
    <property type="entry name" value="HAD FAMILY HYDROLASE"/>
    <property type="match status" value="1"/>
</dbReference>
<dbReference type="InterPro" id="IPR023214">
    <property type="entry name" value="HAD_sf"/>
</dbReference>
<dbReference type="GO" id="GO:0016787">
    <property type="term" value="F:hydrolase activity"/>
    <property type="evidence" value="ECO:0007669"/>
    <property type="project" value="UniProtKB-KW"/>
</dbReference>
<dbReference type="EC" id="3.1.3.-" evidence="2"/>
<proteinExistence type="predicted"/>
<dbReference type="InterPro" id="IPR051540">
    <property type="entry name" value="S-2-haloacid_dehalogenase"/>
</dbReference>
<organism evidence="2 3">
    <name type="scientific">Marinomonas spartinae</name>
    <dbReference type="NCBI Taxonomy" id="1792290"/>
    <lineage>
        <taxon>Bacteria</taxon>
        <taxon>Pseudomonadati</taxon>
        <taxon>Pseudomonadota</taxon>
        <taxon>Gammaproteobacteria</taxon>
        <taxon>Oceanospirillales</taxon>
        <taxon>Oceanospirillaceae</taxon>
        <taxon>Marinomonas</taxon>
    </lineage>
</organism>
<dbReference type="EMBL" id="FLOB01000005">
    <property type="protein sequence ID" value="SBS33023.1"/>
    <property type="molecule type" value="Genomic_DNA"/>
</dbReference>
<dbReference type="Pfam" id="PF00702">
    <property type="entry name" value="Hydrolase"/>
    <property type="match status" value="1"/>
</dbReference>
<reference evidence="2 3" key="1">
    <citation type="submission" date="2016-06" db="EMBL/GenBank/DDBJ databases">
        <authorList>
            <person name="Kjaerup R.B."/>
            <person name="Dalgaard T.S."/>
            <person name="Juul-Madsen H.R."/>
        </authorList>
    </citation>
    <scope>NUCLEOTIDE SEQUENCE [LARGE SCALE GENOMIC DNA]</scope>
    <source>
        <strain evidence="2 3">CECT 8886</strain>
    </source>
</reference>
<dbReference type="PRINTS" id="PR00413">
    <property type="entry name" value="HADHALOGNASE"/>
</dbReference>
<dbReference type="InterPro" id="IPR036412">
    <property type="entry name" value="HAD-like_sf"/>
</dbReference>
<dbReference type="NCBIfam" id="TIGR01509">
    <property type="entry name" value="HAD-SF-IA-v3"/>
    <property type="match status" value="1"/>
</dbReference>
<dbReference type="Gene3D" id="3.40.50.1000">
    <property type="entry name" value="HAD superfamily/HAD-like"/>
    <property type="match status" value="1"/>
</dbReference>
<name>A0A1A8TJJ5_9GAMM</name>
<dbReference type="SUPFAM" id="SSF56784">
    <property type="entry name" value="HAD-like"/>
    <property type="match status" value="1"/>
</dbReference>
<evidence type="ECO:0000313" key="2">
    <source>
        <dbReference type="EMBL" id="SBS33023.1"/>
    </source>
</evidence>
<dbReference type="Proteomes" id="UP000092544">
    <property type="component" value="Unassembled WGS sequence"/>
</dbReference>
<dbReference type="OrthoDB" id="367448at2"/>
<dbReference type="NCBIfam" id="TIGR01549">
    <property type="entry name" value="HAD-SF-IA-v1"/>
    <property type="match status" value="1"/>
</dbReference>
<dbReference type="SFLD" id="SFLDG01129">
    <property type="entry name" value="C1.5:_HAD__Beta-PGM__Phosphata"/>
    <property type="match status" value="1"/>
</dbReference>
<sequence>MKKLVAFDLDNTLWDVDPVIVRAEYAMESWFTERFPGFMSLFTASNRLGIRNALIAQTPSLAFDITSLRCETYKQALKQFGLSSEESAVVAESAMTVFSEWRQKVDLYPHVKNVLEVLRQDYQLVAISNGNADVYHPYIGLASYFDFAIRADQIGAAKPDPILFETALKKAEVDYTQMVHIGDHPVDDVSGAAAAGVKAIWFNRHGARRWDESWGVRADAEVHSLLELPDVIRSLLQ</sequence>
<dbReference type="AlphaFoldDB" id="A0A1A8TJJ5"/>
<evidence type="ECO:0000256" key="1">
    <source>
        <dbReference type="ARBA" id="ARBA00022801"/>
    </source>
</evidence>